<name>A0A7S7NR61_PALFE</name>
<feature type="signal peptide" evidence="1">
    <location>
        <begin position="1"/>
        <end position="23"/>
    </location>
</feature>
<dbReference type="Pfam" id="PF13349">
    <property type="entry name" value="DUF4097"/>
    <property type="match status" value="1"/>
</dbReference>
<accession>A0A7S7NR61</accession>
<gene>
    <name evidence="3" type="ORF">IRI77_37180</name>
</gene>
<proteinExistence type="predicted"/>
<dbReference type="RefSeq" id="WP_194449969.1">
    <property type="nucleotide sequence ID" value="NZ_CP063849.1"/>
</dbReference>
<keyword evidence="4" id="KW-1185">Reference proteome</keyword>
<protein>
    <submittedName>
        <fullName evidence="3">DUF4097 family beta strand repeat protein</fullName>
    </submittedName>
</protein>
<keyword evidence="1" id="KW-0732">Signal</keyword>
<dbReference type="EMBL" id="CP063849">
    <property type="protein sequence ID" value="QOY88306.1"/>
    <property type="molecule type" value="Genomic_DNA"/>
</dbReference>
<dbReference type="InterPro" id="IPR025164">
    <property type="entry name" value="Toastrack_DUF4097"/>
</dbReference>
<evidence type="ECO:0000313" key="3">
    <source>
        <dbReference type="EMBL" id="QOY88306.1"/>
    </source>
</evidence>
<evidence type="ECO:0000313" key="4">
    <source>
        <dbReference type="Proteomes" id="UP000593892"/>
    </source>
</evidence>
<reference evidence="3 4" key="1">
    <citation type="submission" date="2020-10" db="EMBL/GenBank/DDBJ databases">
        <title>Complete genome sequence of Paludibaculum fermentans P105T, a facultatively anaerobic acidobacterium capable of dissimilatory Fe(III) reduction.</title>
        <authorList>
            <person name="Dedysh S.N."/>
            <person name="Beletsky A.V."/>
            <person name="Kulichevskaya I.S."/>
            <person name="Mardanov A.V."/>
            <person name="Ravin N.V."/>
        </authorList>
    </citation>
    <scope>NUCLEOTIDE SEQUENCE [LARGE SCALE GENOMIC DNA]</scope>
    <source>
        <strain evidence="3 4">P105</strain>
    </source>
</reference>
<evidence type="ECO:0000259" key="2">
    <source>
        <dbReference type="Pfam" id="PF13349"/>
    </source>
</evidence>
<dbReference type="KEGG" id="pfer:IRI77_37180"/>
<organism evidence="3 4">
    <name type="scientific">Paludibaculum fermentans</name>
    <dbReference type="NCBI Taxonomy" id="1473598"/>
    <lineage>
        <taxon>Bacteria</taxon>
        <taxon>Pseudomonadati</taxon>
        <taxon>Acidobacteriota</taxon>
        <taxon>Terriglobia</taxon>
        <taxon>Bryobacterales</taxon>
        <taxon>Bryobacteraceae</taxon>
        <taxon>Paludibaculum</taxon>
    </lineage>
</organism>
<evidence type="ECO:0000256" key="1">
    <source>
        <dbReference type="SAM" id="SignalP"/>
    </source>
</evidence>
<dbReference type="Proteomes" id="UP000593892">
    <property type="component" value="Chromosome"/>
</dbReference>
<feature type="domain" description="DUF4097" evidence="2">
    <location>
        <begin position="120"/>
        <end position="262"/>
    </location>
</feature>
<sequence>MRVPVLWMTVAAVAAMVATPAMGEEWTKQWPVKGQADLRVEVDDGRVIVRGADTNQIEARIITTGWKIGPGGVQVTPRQEGSRIELDVRTPRFNNWMGNNNRSLRVELRVPRNLVASIRTGDGSVLAEDLQGSIRLRTGDGSIEATGLDGKLDAETGDGSIRTRGRFDVLMLRTGDGRIEADVMPGSKMASGWEVNTGDGHVVVRLPEKFAADLDAHTGDGKVELEFPISTSKLDSGKDVHGKLNGGGPTLRIRTGDGPIRLARM</sequence>
<feature type="chain" id="PRO_5032956056" evidence="1">
    <location>
        <begin position="24"/>
        <end position="265"/>
    </location>
</feature>
<dbReference type="AlphaFoldDB" id="A0A7S7NR61"/>